<feature type="domain" description="Cell division protein FtsQ/DivIB C-terminal" evidence="8">
    <location>
        <begin position="117"/>
        <end position="230"/>
    </location>
</feature>
<dbReference type="RefSeq" id="WP_109719756.1">
    <property type="nucleotide sequence ID" value="NZ_QEQK01000005.1"/>
</dbReference>
<evidence type="ECO:0000256" key="6">
    <source>
        <dbReference type="ARBA" id="ARBA00023306"/>
    </source>
</evidence>
<evidence type="ECO:0000256" key="5">
    <source>
        <dbReference type="ARBA" id="ARBA00022989"/>
    </source>
</evidence>
<comment type="caution">
    <text evidence="10">The sequence shown here is derived from an EMBL/GenBank/DDBJ whole genome shotgun (WGS) entry which is preliminary data.</text>
</comment>
<keyword evidence="4 7" id="KW-0812">Transmembrane</keyword>
<reference evidence="10 11" key="1">
    <citation type="submission" date="2018-05" db="EMBL/GenBank/DDBJ databases">
        <title>Abyssibacter profundi OUC007T gen. nov., sp. nov, a marine bacterium isolated from seawater of the Mariana Trench.</title>
        <authorList>
            <person name="Zhou S."/>
        </authorList>
    </citation>
    <scope>NUCLEOTIDE SEQUENCE [LARGE SCALE GENOMIC DNA]</scope>
    <source>
        <strain evidence="10 11">OUC007</strain>
    </source>
</reference>
<dbReference type="OrthoDB" id="9790370at2"/>
<dbReference type="GO" id="GO:0043093">
    <property type="term" value="P:FtsZ-dependent cytokinesis"/>
    <property type="evidence" value="ECO:0007669"/>
    <property type="project" value="UniProtKB-UniRule"/>
</dbReference>
<dbReference type="InterPro" id="IPR013685">
    <property type="entry name" value="POTRA_FtsQ_type"/>
</dbReference>
<dbReference type="Pfam" id="PF03799">
    <property type="entry name" value="FtsQ_DivIB_C"/>
    <property type="match status" value="1"/>
</dbReference>
<comment type="subunit">
    <text evidence="7">Part of a complex composed of FtsB, FtsL and FtsQ.</text>
</comment>
<dbReference type="InterPro" id="IPR005548">
    <property type="entry name" value="Cell_div_FtsQ/DivIB_C"/>
</dbReference>
<organism evidence="10 11">
    <name type="scientific">Abyssibacter profundi</name>
    <dbReference type="NCBI Taxonomy" id="2182787"/>
    <lineage>
        <taxon>Bacteria</taxon>
        <taxon>Pseudomonadati</taxon>
        <taxon>Pseudomonadota</taxon>
        <taxon>Gammaproteobacteria</taxon>
        <taxon>Chromatiales</taxon>
        <taxon>Oceanococcaceae</taxon>
        <taxon>Abyssibacter</taxon>
    </lineage>
</organism>
<evidence type="ECO:0000313" key="10">
    <source>
        <dbReference type="EMBL" id="PWN56562.1"/>
    </source>
</evidence>
<keyword evidence="3 7" id="KW-0132">Cell division</keyword>
<keyword evidence="7" id="KW-0472">Membrane</keyword>
<dbReference type="HAMAP" id="MF_00911">
    <property type="entry name" value="FtsQ_subfam"/>
    <property type="match status" value="1"/>
</dbReference>
<dbReference type="Pfam" id="PF08478">
    <property type="entry name" value="POTRA_1"/>
    <property type="match status" value="1"/>
</dbReference>
<keyword evidence="6 7" id="KW-0131">Cell cycle</keyword>
<comment type="subcellular location">
    <subcellularLocation>
        <location evidence="7">Cell inner membrane</location>
        <topology evidence="7">Single-pass type II membrane protein</topology>
    </subcellularLocation>
    <text evidence="7">Localizes to the division septum.</text>
</comment>
<keyword evidence="11" id="KW-1185">Reference proteome</keyword>
<evidence type="ECO:0000259" key="9">
    <source>
        <dbReference type="Pfam" id="PF08478"/>
    </source>
</evidence>
<keyword evidence="1 7" id="KW-1003">Cell membrane</keyword>
<keyword evidence="5 7" id="KW-1133">Transmembrane helix</keyword>
<dbReference type="PANTHER" id="PTHR35851">
    <property type="entry name" value="CELL DIVISION PROTEIN FTSQ"/>
    <property type="match status" value="1"/>
</dbReference>
<accession>A0A363UMB6</accession>
<dbReference type="InterPro" id="IPR026579">
    <property type="entry name" value="FtsQ"/>
</dbReference>
<dbReference type="GO" id="GO:0005886">
    <property type="term" value="C:plasma membrane"/>
    <property type="evidence" value="ECO:0007669"/>
    <property type="project" value="UniProtKB-SubCell"/>
</dbReference>
<dbReference type="AlphaFoldDB" id="A0A363UMB6"/>
<evidence type="ECO:0000256" key="2">
    <source>
        <dbReference type="ARBA" id="ARBA00022519"/>
    </source>
</evidence>
<dbReference type="InterPro" id="IPR045335">
    <property type="entry name" value="FtsQ_C_sf"/>
</dbReference>
<dbReference type="PANTHER" id="PTHR35851:SF1">
    <property type="entry name" value="CELL DIVISION PROTEIN FTSQ"/>
    <property type="match status" value="1"/>
</dbReference>
<dbReference type="Gene3D" id="3.10.20.310">
    <property type="entry name" value="membrane protein fhac"/>
    <property type="match status" value="1"/>
</dbReference>
<comment type="similarity">
    <text evidence="7">Belongs to the FtsQ/DivIB family. FtsQ subfamily.</text>
</comment>
<dbReference type="GO" id="GO:0032153">
    <property type="term" value="C:cell division site"/>
    <property type="evidence" value="ECO:0007669"/>
    <property type="project" value="UniProtKB-UniRule"/>
</dbReference>
<evidence type="ECO:0000256" key="1">
    <source>
        <dbReference type="ARBA" id="ARBA00022475"/>
    </source>
</evidence>
<dbReference type="GO" id="GO:0090529">
    <property type="term" value="P:cell septum assembly"/>
    <property type="evidence" value="ECO:0007669"/>
    <property type="project" value="InterPro"/>
</dbReference>
<feature type="transmembrane region" description="Helical" evidence="7">
    <location>
        <begin position="23"/>
        <end position="42"/>
    </location>
</feature>
<dbReference type="EMBL" id="QEQK01000005">
    <property type="protein sequence ID" value="PWN56562.1"/>
    <property type="molecule type" value="Genomic_DNA"/>
</dbReference>
<name>A0A363UMB6_9GAMM</name>
<evidence type="ECO:0000313" key="11">
    <source>
        <dbReference type="Proteomes" id="UP000251800"/>
    </source>
</evidence>
<evidence type="ECO:0000259" key="8">
    <source>
        <dbReference type="Pfam" id="PF03799"/>
    </source>
</evidence>
<protein>
    <recommendedName>
        <fullName evidence="7">Cell division protein FtsQ</fullName>
    </recommendedName>
</protein>
<evidence type="ECO:0000256" key="4">
    <source>
        <dbReference type="ARBA" id="ARBA00022692"/>
    </source>
</evidence>
<sequence>MSVAIDALRPVRAVASEAPRRPWFGTLVLTAVTALVVFWVLASQAGPLNLEVHGVRSSDPAALRQATLGYLGQGLFQVSPREVEASLAALPWVADAQVSRRFPDRLLATVVEHEAVARWGDEALISAQGAIFAPPAESWPADLPRLDGPPELRMDMLAQWSLLSQTQGLEDLRLAALAIDERGSWSAELSDGVRLRLGRHDIPERMSRFAGPVRRALSDRWPQVATIDLRYTNGFAVGWRETAQSPERN</sequence>
<evidence type="ECO:0000256" key="3">
    <source>
        <dbReference type="ARBA" id="ARBA00022618"/>
    </source>
</evidence>
<dbReference type="Gene3D" id="3.40.50.11690">
    <property type="entry name" value="Cell division protein FtsQ/DivIB"/>
    <property type="match status" value="1"/>
</dbReference>
<feature type="domain" description="POTRA" evidence="9">
    <location>
        <begin position="50"/>
        <end position="113"/>
    </location>
</feature>
<keyword evidence="2 7" id="KW-0997">Cell inner membrane</keyword>
<comment type="function">
    <text evidence="7">Essential cell division protein. May link together the upstream cell division proteins, which are predominantly cytoplasmic, with the downstream cell division proteins, which are predominantly periplasmic. May control correct divisome assembly.</text>
</comment>
<proteinExistence type="inferred from homology"/>
<gene>
    <name evidence="7" type="primary">ftsQ</name>
    <name evidence="10" type="ORF">DEH80_06980</name>
</gene>
<dbReference type="Proteomes" id="UP000251800">
    <property type="component" value="Unassembled WGS sequence"/>
</dbReference>
<evidence type="ECO:0000256" key="7">
    <source>
        <dbReference type="HAMAP-Rule" id="MF_00911"/>
    </source>
</evidence>